<keyword evidence="1" id="KW-1133">Transmembrane helix</keyword>
<name>A0A7I7RYI5_9MYCO</name>
<feature type="transmembrane region" description="Helical" evidence="1">
    <location>
        <begin position="70"/>
        <end position="89"/>
    </location>
</feature>
<keyword evidence="1" id="KW-0472">Membrane</keyword>
<protein>
    <submittedName>
        <fullName evidence="2">Uncharacterized protein</fullName>
    </submittedName>
</protein>
<evidence type="ECO:0000256" key="1">
    <source>
        <dbReference type="SAM" id="Phobius"/>
    </source>
</evidence>
<geneLocation type="plasmid" evidence="3">
    <name>pjcm18538 dna</name>
</geneLocation>
<gene>
    <name evidence="2" type="ORF">MARA_31150</name>
</gene>
<accession>A0A7I7RYI5</accession>
<proteinExistence type="predicted"/>
<dbReference type="Proteomes" id="UP000467428">
    <property type="component" value="Chromosome"/>
</dbReference>
<organism evidence="2 3">
    <name type="scientific">Mycolicibacterium arabiense</name>
    <dbReference type="NCBI Taxonomy" id="1286181"/>
    <lineage>
        <taxon>Bacteria</taxon>
        <taxon>Bacillati</taxon>
        <taxon>Actinomycetota</taxon>
        <taxon>Actinomycetes</taxon>
        <taxon>Mycobacteriales</taxon>
        <taxon>Mycobacteriaceae</taxon>
        <taxon>Mycolicibacterium</taxon>
    </lineage>
</organism>
<dbReference type="AlphaFoldDB" id="A0A7I7RYI5"/>
<feature type="transmembrane region" description="Helical" evidence="1">
    <location>
        <begin position="95"/>
        <end position="115"/>
    </location>
</feature>
<dbReference type="RefSeq" id="WP_163919245.1">
    <property type="nucleotide sequence ID" value="NZ_AP022593.1"/>
</dbReference>
<reference evidence="2 3" key="1">
    <citation type="journal article" date="2019" name="Emerg. Microbes Infect.">
        <title>Comprehensive subspecies identification of 175 nontuberculous mycobacteria species based on 7547 genomic profiles.</title>
        <authorList>
            <person name="Matsumoto Y."/>
            <person name="Kinjo T."/>
            <person name="Motooka D."/>
            <person name="Nabeya D."/>
            <person name="Jung N."/>
            <person name="Uechi K."/>
            <person name="Horii T."/>
            <person name="Iida T."/>
            <person name="Fujita J."/>
            <person name="Nakamura S."/>
        </authorList>
    </citation>
    <scope>NUCLEOTIDE SEQUENCE [LARGE SCALE GENOMIC DNA]</scope>
    <source>
        <strain evidence="2 3">JCM 18538</strain>
    </source>
</reference>
<keyword evidence="1" id="KW-0812">Transmembrane</keyword>
<feature type="transmembrane region" description="Helical" evidence="1">
    <location>
        <begin position="38"/>
        <end position="58"/>
    </location>
</feature>
<keyword evidence="3" id="KW-1185">Reference proteome</keyword>
<evidence type="ECO:0000313" key="3">
    <source>
        <dbReference type="Proteomes" id="UP000467428"/>
    </source>
</evidence>
<dbReference type="EMBL" id="AP022593">
    <property type="protein sequence ID" value="BBY49647.1"/>
    <property type="molecule type" value="Genomic_DNA"/>
</dbReference>
<evidence type="ECO:0000313" key="2">
    <source>
        <dbReference type="EMBL" id="BBY49647.1"/>
    </source>
</evidence>
<sequence length="128" mass="13198">MPDTPAQRPRIVDTAFWCWVTAAVLIAALGMLTLSQGGAPLVIVTGVLLIAAGLAQGYLAGRARRGEARFASAGVGLAMASVAFMALLLLLGAGIAVIAIVGVSMILLITGALLLRREPVREWFGAKT</sequence>
<dbReference type="KEGG" id="marz:MARA_31150"/>
<feature type="transmembrane region" description="Helical" evidence="1">
    <location>
        <begin position="12"/>
        <end position="32"/>
    </location>
</feature>